<evidence type="ECO:0000313" key="2">
    <source>
        <dbReference type="EMBL" id="EEL67600.1"/>
    </source>
</evidence>
<organism evidence="2">
    <name type="scientific">Bacillus mycoides</name>
    <dbReference type="NCBI Taxonomy" id="1405"/>
    <lineage>
        <taxon>Bacteria</taxon>
        <taxon>Bacillati</taxon>
        <taxon>Bacillota</taxon>
        <taxon>Bacilli</taxon>
        <taxon>Bacillales</taxon>
        <taxon>Bacillaceae</taxon>
        <taxon>Bacillus</taxon>
        <taxon>Bacillus cereus group</taxon>
    </lineage>
</organism>
<comment type="caution">
    <text evidence="2">The sequence shown here is derived from an EMBL/GenBank/DDBJ whole genome shotgun (WGS) entry which is preliminary data.</text>
</comment>
<sequence>MQRKRRGLEGYDTEINYEFNVSYREMIEAGVDQKTARKVLVDTCKYFDRFGGGVKKVINSPNVSGLIKNKPANDIEIQEIEDVMKVELPNVHKDLLKYTNGFSIGGGLIIYGTDDIIERNVTWEVTEYANGYVAIGDDGSGNVFLMSQGADVREVRAVDSGDMNPNHATVVTLDFIDWVNTGCLNQKIQKIKEEIPDTCNIVLIEIPNGGLKDLVKIKSVLALDISTGELLKGSKNLPFTLVKGAPYGKAKKIIEKLGSIGLALNTIPMDKNN</sequence>
<evidence type="ECO:0000259" key="1">
    <source>
        <dbReference type="SMART" id="SM00860"/>
    </source>
</evidence>
<name>C2Y3A6_BACMY</name>
<dbReference type="InterPro" id="IPR028900">
    <property type="entry name" value="Tox-SHH_dom"/>
</dbReference>
<feature type="domain" description="Knr4/Smi1-like" evidence="1">
    <location>
        <begin position="71"/>
        <end position="181"/>
    </location>
</feature>
<dbReference type="Pfam" id="PF09346">
    <property type="entry name" value="SMI1_KNR4"/>
    <property type="match status" value="1"/>
</dbReference>
<dbReference type="InterPro" id="IPR037883">
    <property type="entry name" value="Knr4/Smi1-like_sf"/>
</dbReference>
<dbReference type="SUPFAM" id="SSF160631">
    <property type="entry name" value="SMI1/KNR4-like"/>
    <property type="match status" value="1"/>
</dbReference>
<dbReference type="Gene3D" id="3.40.1580.10">
    <property type="entry name" value="SMI1/KNR4-like"/>
    <property type="match status" value="1"/>
</dbReference>
<protein>
    <submittedName>
        <fullName evidence="2">SMI1 / KNR4</fullName>
    </submittedName>
</protein>
<dbReference type="AlphaFoldDB" id="C2Y3A6"/>
<dbReference type="Proteomes" id="UP000001753">
    <property type="component" value="Chromosome"/>
</dbReference>
<gene>
    <name evidence="2" type="ORF">bcere0026_54580</name>
</gene>
<dbReference type="SMART" id="SM00860">
    <property type="entry name" value="SMI1_KNR4"/>
    <property type="match status" value="1"/>
</dbReference>
<reference evidence="2" key="1">
    <citation type="journal article" date="2012" name="Genome Res.">
        <title>Genomic characterization of the Bacillus cereus sensu lato species: Backdrop to the evolution of Bacillus anthracis.</title>
        <authorList>
            <person name="Zwick M.E."/>
            <person name="Joseph S.J."/>
            <person name="Didelot X."/>
            <person name="Chen P.E."/>
            <person name="Bishop-Lilly K.A."/>
            <person name="Stewart A.C."/>
            <person name="Willner K."/>
            <person name="Nolan N."/>
            <person name="Lentz S."/>
            <person name="Thomason M.K."/>
            <person name="Sozhamannan S."/>
            <person name="Mateczun A.J."/>
            <person name="Du L."/>
            <person name="Read T.D."/>
        </authorList>
    </citation>
    <scope>NUCLEOTIDE SEQUENCE [LARGE SCALE GENOMIC DNA]</scope>
    <source>
        <strain evidence="2">AH603</strain>
    </source>
</reference>
<dbReference type="EMBL" id="ACMP01000189">
    <property type="protein sequence ID" value="EEL67600.1"/>
    <property type="molecule type" value="Genomic_DNA"/>
</dbReference>
<dbReference type="InterPro" id="IPR018958">
    <property type="entry name" value="Knr4/Smi1-like_dom"/>
</dbReference>
<dbReference type="HOGENOM" id="CLU_088851_0_0_9"/>
<dbReference type="Pfam" id="PF15652">
    <property type="entry name" value="Tox-SHH"/>
    <property type="match status" value="1"/>
</dbReference>
<proteinExistence type="predicted"/>
<accession>C2Y3A6</accession>